<dbReference type="eggNOG" id="COG2132">
    <property type="taxonomic scope" value="Bacteria"/>
</dbReference>
<keyword evidence="2" id="KW-0479">Metal-binding</keyword>
<evidence type="ECO:0000313" key="6">
    <source>
        <dbReference type="EMBL" id="KRM09341.1"/>
    </source>
</evidence>
<dbReference type="CDD" id="cd13867">
    <property type="entry name" value="CuRO_2_CueO_FtsP"/>
    <property type="match status" value="1"/>
</dbReference>
<dbReference type="RefSeq" id="WP_010623033.1">
    <property type="nucleotide sequence ID" value="NZ_AZGF01000044.1"/>
</dbReference>
<dbReference type="Pfam" id="PF07731">
    <property type="entry name" value="Cu-oxidase_2"/>
    <property type="match status" value="1"/>
</dbReference>
<protein>
    <submittedName>
        <fullName evidence="6">Multicopper oxidase</fullName>
    </submittedName>
</protein>
<dbReference type="PANTHER" id="PTHR48267:SF1">
    <property type="entry name" value="BILIRUBIN OXIDASE"/>
    <property type="match status" value="1"/>
</dbReference>
<accession>A0A0R1VV83</accession>
<proteinExistence type="inferred from homology"/>
<dbReference type="OrthoDB" id="9757546at2"/>
<dbReference type="PATRIC" id="fig|1423807.3.peg.1883"/>
<dbReference type="PROSITE" id="PS00080">
    <property type="entry name" value="MULTICOPPER_OXIDASE2"/>
    <property type="match status" value="1"/>
</dbReference>
<dbReference type="InterPro" id="IPR002355">
    <property type="entry name" value="Cu_oxidase_Cu_BS"/>
</dbReference>
<dbReference type="Gene3D" id="2.60.40.420">
    <property type="entry name" value="Cupredoxins - blue copper proteins"/>
    <property type="match status" value="3"/>
</dbReference>
<sequence>MTNQVYTDYFFDKTAFNTQDAGYVPLEPMDTPQVPLNIPPILTPDAETDDSLAYTITAQTGETQILPGEKTKTWGFNAPLLGQTIVLKRGKHTRVHLRDELPELTTFHWHGLNIPGPIADGGCHAPVYPGKTRDIEFDVNQPASTAWLHAHPCPETASQVWHGLAAMVIIKDEVEAALPFPRNYGVDDIPVILQDRKFHDHNQWNYQADYDPDGVQGPTAMINGTVNPYFDVTTQRVRLRILNGANRREWRLHFTDDLEFTQIGSDGGILPAPVTLTHLMSTCAERHEIIVDFGKYHDGDEVILYSDDTPLIHFRIHQFVPDNVELPTHLVDIPDPAVDPDLPIKRVVMSGMDEGVMIDNTKFAMQRIDYEMPMGKCQLWDITNTNDMKVGMIHPYHMHGTSFKVVSRNGHDPYPNEHGLKDVVSVNPGEHVVIKVWFDVPGIFMYHCHIIEHEDGGMMAQLKVIDPKNPTAKYQLMDHHTLMAAFAKERGVSMDELWMGGMESYKMFGMSM</sequence>
<dbReference type="EMBL" id="AZGF01000044">
    <property type="protein sequence ID" value="KRM09341.1"/>
    <property type="molecule type" value="Genomic_DNA"/>
</dbReference>
<keyword evidence="7" id="KW-1185">Reference proteome</keyword>
<evidence type="ECO:0000256" key="3">
    <source>
        <dbReference type="ARBA" id="ARBA00023002"/>
    </source>
</evidence>
<comment type="caution">
    <text evidence="6">The sequence shown here is derived from an EMBL/GenBank/DDBJ whole genome shotgun (WGS) entry which is preliminary data.</text>
</comment>
<feature type="domain" description="Plastocyanin-like" evidence="4">
    <location>
        <begin position="339"/>
        <end position="465"/>
    </location>
</feature>
<feature type="domain" description="Plastocyanin-like" evidence="5">
    <location>
        <begin position="59"/>
        <end position="173"/>
    </location>
</feature>
<evidence type="ECO:0000256" key="2">
    <source>
        <dbReference type="ARBA" id="ARBA00022723"/>
    </source>
</evidence>
<dbReference type="PANTHER" id="PTHR48267">
    <property type="entry name" value="CUPREDOXIN SUPERFAMILY PROTEIN"/>
    <property type="match status" value="1"/>
</dbReference>
<evidence type="ECO:0000313" key="7">
    <source>
        <dbReference type="Proteomes" id="UP000051820"/>
    </source>
</evidence>
<dbReference type="GO" id="GO:0005507">
    <property type="term" value="F:copper ion binding"/>
    <property type="evidence" value="ECO:0007669"/>
    <property type="project" value="InterPro"/>
</dbReference>
<dbReference type="Proteomes" id="UP000051820">
    <property type="component" value="Unassembled WGS sequence"/>
</dbReference>
<name>A0A0R1VV83_9LACO</name>
<dbReference type="STRING" id="1423807.FD16_GL001838"/>
<evidence type="ECO:0000256" key="1">
    <source>
        <dbReference type="ARBA" id="ARBA00010609"/>
    </source>
</evidence>
<reference evidence="6 7" key="1">
    <citation type="journal article" date="2015" name="Genome Announc.">
        <title>Expanding the biotechnology potential of lactobacilli through comparative genomics of 213 strains and associated genera.</title>
        <authorList>
            <person name="Sun Z."/>
            <person name="Harris H.M."/>
            <person name="McCann A."/>
            <person name="Guo C."/>
            <person name="Argimon S."/>
            <person name="Zhang W."/>
            <person name="Yang X."/>
            <person name="Jeffery I.B."/>
            <person name="Cooney J.C."/>
            <person name="Kagawa T.F."/>
            <person name="Liu W."/>
            <person name="Song Y."/>
            <person name="Salvetti E."/>
            <person name="Wrobel A."/>
            <person name="Rasinkangas P."/>
            <person name="Parkhill J."/>
            <person name="Rea M.C."/>
            <person name="O'Sullivan O."/>
            <person name="Ritari J."/>
            <person name="Douillard F.P."/>
            <person name="Paul Ross R."/>
            <person name="Yang R."/>
            <person name="Briner A.E."/>
            <person name="Felis G.E."/>
            <person name="de Vos W.M."/>
            <person name="Barrangou R."/>
            <person name="Klaenhammer T.R."/>
            <person name="Caufield P.W."/>
            <person name="Cui Y."/>
            <person name="Zhang H."/>
            <person name="O'Toole P.W."/>
        </authorList>
    </citation>
    <scope>NUCLEOTIDE SEQUENCE [LARGE SCALE GENOMIC DNA]</scope>
    <source>
        <strain evidence="6 7">DSM 5007</strain>
    </source>
</reference>
<evidence type="ECO:0000259" key="5">
    <source>
        <dbReference type="Pfam" id="PF07732"/>
    </source>
</evidence>
<evidence type="ECO:0000259" key="4">
    <source>
        <dbReference type="Pfam" id="PF07731"/>
    </source>
</evidence>
<dbReference type="AlphaFoldDB" id="A0A0R1VV83"/>
<gene>
    <name evidence="6" type="ORF">FD16_GL001838</name>
</gene>
<dbReference type="InterPro" id="IPR033138">
    <property type="entry name" value="Cu_oxidase_CS"/>
</dbReference>
<dbReference type="InterPro" id="IPR045087">
    <property type="entry name" value="Cu-oxidase_fam"/>
</dbReference>
<dbReference type="InterPro" id="IPR008972">
    <property type="entry name" value="Cupredoxin"/>
</dbReference>
<dbReference type="InterPro" id="IPR011707">
    <property type="entry name" value="Cu-oxidase-like_N"/>
</dbReference>
<comment type="similarity">
    <text evidence="1">Belongs to the multicopper oxidase family.</text>
</comment>
<dbReference type="Pfam" id="PF07732">
    <property type="entry name" value="Cu-oxidase_3"/>
    <property type="match status" value="1"/>
</dbReference>
<dbReference type="SUPFAM" id="SSF49503">
    <property type="entry name" value="Cupredoxins"/>
    <property type="match status" value="2"/>
</dbReference>
<dbReference type="PROSITE" id="PS00079">
    <property type="entry name" value="MULTICOPPER_OXIDASE1"/>
    <property type="match status" value="1"/>
</dbReference>
<dbReference type="InterPro" id="IPR011706">
    <property type="entry name" value="Cu-oxidase_C"/>
</dbReference>
<keyword evidence="3" id="KW-0560">Oxidoreductase</keyword>
<dbReference type="GO" id="GO:0016491">
    <property type="term" value="F:oxidoreductase activity"/>
    <property type="evidence" value="ECO:0007669"/>
    <property type="project" value="UniProtKB-KW"/>
</dbReference>
<organism evidence="6 7">
    <name type="scientific">Paucilactobacillus suebicus DSM 5007 = KCTC 3549</name>
    <dbReference type="NCBI Taxonomy" id="1423807"/>
    <lineage>
        <taxon>Bacteria</taxon>
        <taxon>Bacillati</taxon>
        <taxon>Bacillota</taxon>
        <taxon>Bacilli</taxon>
        <taxon>Lactobacillales</taxon>
        <taxon>Lactobacillaceae</taxon>
        <taxon>Paucilactobacillus</taxon>
    </lineage>
</organism>